<dbReference type="PROSITE" id="PS51257">
    <property type="entry name" value="PROKAR_LIPOPROTEIN"/>
    <property type="match status" value="1"/>
</dbReference>
<comment type="caution">
    <text evidence="1">The sequence shown here is derived from an EMBL/GenBank/DDBJ whole genome shotgun (WGS) entry which is preliminary data.</text>
</comment>
<organism evidence="1 2">
    <name type="scientific">Niastella soli</name>
    <dbReference type="NCBI Taxonomy" id="2821487"/>
    <lineage>
        <taxon>Bacteria</taxon>
        <taxon>Pseudomonadati</taxon>
        <taxon>Bacteroidota</taxon>
        <taxon>Chitinophagia</taxon>
        <taxon>Chitinophagales</taxon>
        <taxon>Chitinophagaceae</taxon>
        <taxon>Niastella</taxon>
    </lineage>
</organism>
<dbReference type="RefSeq" id="WP_209143454.1">
    <property type="nucleotide sequence ID" value="NZ_JAGHKO010000014.1"/>
</dbReference>
<dbReference type="Proteomes" id="UP000677244">
    <property type="component" value="Unassembled WGS sequence"/>
</dbReference>
<evidence type="ECO:0000313" key="2">
    <source>
        <dbReference type="Proteomes" id="UP000677244"/>
    </source>
</evidence>
<proteinExistence type="predicted"/>
<protein>
    <recommendedName>
        <fullName evidence="3">DUF4136 domain-containing protein</fullName>
    </recommendedName>
</protein>
<evidence type="ECO:0008006" key="3">
    <source>
        <dbReference type="Google" id="ProtNLM"/>
    </source>
</evidence>
<dbReference type="EMBL" id="JAGHKO010000014">
    <property type="protein sequence ID" value="MBO9204663.1"/>
    <property type="molecule type" value="Genomic_DNA"/>
</dbReference>
<gene>
    <name evidence="1" type="ORF">J7I42_30525</name>
</gene>
<evidence type="ECO:0000313" key="1">
    <source>
        <dbReference type="EMBL" id="MBO9204663.1"/>
    </source>
</evidence>
<accession>A0ABS3Z3B5</accession>
<name>A0ABS3Z3B5_9BACT</name>
<reference evidence="1 2" key="1">
    <citation type="submission" date="2021-03" db="EMBL/GenBank/DDBJ databases">
        <title>Assistant Professor.</title>
        <authorList>
            <person name="Huq M.A."/>
        </authorList>
    </citation>
    <scope>NUCLEOTIDE SEQUENCE [LARGE SCALE GENOMIC DNA]</scope>
    <source>
        <strain evidence="1 2">MAH-29</strain>
    </source>
</reference>
<keyword evidence="2" id="KW-1185">Reference proteome</keyword>
<sequence>MKRKNFVILVAVLMLASCKGQVNNNKIRQPVLMDIRTDTTNFWSNFHNVRQLSKQLNLNPVEVGFDSLQIRVWFDHSMALRKHLVIIEKQNHDWSGRLYEMNVGYVDTLNYNIIQHYEKKNVKPASGWPPFINDLSQLKIRELSDSSRGGADGITYCVEILTPGKYTYYDFYEPENNKDKDWQAANMVKIIALLEREFKFTGLKGR</sequence>